<protein>
    <submittedName>
        <fullName evidence="1">Uncharacterized protein</fullName>
    </submittedName>
</protein>
<proteinExistence type="predicted"/>
<reference evidence="1" key="1">
    <citation type="submission" date="2022-04" db="EMBL/GenBank/DDBJ databases">
        <title>Shinella lacus sp. nov., a novel member of the genus Shinella from water.</title>
        <authorList>
            <person name="Deng Y."/>
        </authorList>
    </citation>
    <scope>NUCLEOTIDE SEQUENCE</scope>
    <source>
        <strain evidence="1">JCM 31239</strain>
    </source>
</reference>
<dbReference type="EMBL" id="WHSC02000007">
    <property type="protein sequence ID" value="MDO6123171.1"/>
    <property type="molecule type" value="Genomic_DNA"/>
</dbReference>
<evidence type="ECO:0000313" key="2">
    <source>
        <dbReference type="Proteomes" id="UP001177080"/>
    </source>
</evidence>
<gene>
    <name evidence="1" type="ORF">GB928_018440</name>
</gene>
<dbReference type="RefSeq" id="WP_244760793.1">
    <property type="nucleotide sequence ID" value="NZ_JALJCJ010000002.1"/>
</dbReference>
<keyword evidence="2" id="KW-1185">Reference proteome</keyword>
<evidence type="ECO:0000313" key="1">
    <source>
        <dbReference type="EMBL" id="MDO6123171.1"/>
    </source>
</evidence>
<organism evidence="1 2">
    <name type="scientific">Shinella curvata</name>
    <dbReference type="NCBI Taxonomy" id="1817964"/>
    <lineage>
        <taxon>Bacteria</taxon>
        <taxon>Pseudomonadati</taxon>
        <taxon>Pseudomonadota</taxon>
        <taxon>Alphaproteobacteria</taxon>
        <taxon>Hyphomicrobiales</taxon>
        <taxon>Rhizobiaceae</taxon>
        <taxon>Shinella</taxon>
    </lineage>
</organism>
<name>A0ABT8XIT7_9HYPH</name>
<sequence>MTRKPASTIAIDLREIRQDKILTVEANGSRRTPEWRERYARHIATLDQAIEGFDNLARQQAERQGDLGL</sequence>
<accession>A0ABT8XIT7</accession>
<dbReference type="Proteomes" id="UP001177080">
    <property type="component" value="Unassembled WGS sequence"/>
</dbReference>
<comment type="caution">
    <text evidence="1">The sequence shown here is derived from an EMBL/GenBank/DDBJ whole genome shotgun (WGS) entry which is preliminary data.</text>
</comment>